<sequence>MAYTAQSAEAKAHAAVTSGSLPHPPHEVIVAAITYATAKAYEQVTQASGRPSNGSDIDQTAEMLDGYAETFIDGVSSIKEMPKLEQTKLKQEACTRAEAALRAKGEL</sequence>
<dbReference type="RefSeq" id="XP_007772499.1">
    <property type="nucleotide sequence ID" value="XM_007774309.1"/>
</dbReference>
<reference evidence="2" key="1">
    <citation type="journal article" date="2012" name="Science">
        <title>The Paleozoic origin of enzymatic lignin decomposition reconstructed from 31 fungal genomes.</title>
        <authorList>
            <person name="Floudas D."/>
            <person name="Binder M."/>
            <person name="Riley R."/>
            <person name="Barry K."/>
            <person name="Blanchette R.A."/>
            <person name="Henrissat B."/>
            <person name="Martinez A.T."/>
            <person name="Otillar R."/>
            <person name="Spatafora J.W."/>
            <person name="Yadav J.S."/>
            <person name="Aerts A."/>
            <person name="Benoit I."/>
            <person name="Boyd A."/>
            <person name="Carlson A."/>
            <person name="Copeland A."/>
            <person name="Coutinho P.M."/>
            <person name="de Vries R.P."/>
            <person name="Ferreira P."/>
            <person name="Findley K."/>
            <person name="Foster B."/>
            <person name="Gaskell J."/>
            <person name="Glotzer D."/>
            <person name="Gorecki P."/>
            <person name="Heitman J."/>
            <person name="Hesse C."/>
            <person name="Hori C."/>
            <person name="Igarashi K."/>
            <person name="Jurgens J.A."/>
            <person name="Kallen N."/>
            <person name="Kersten P."/>
            <person name="Kohler A."/>
            <person name="Kuees U."/>
            <person name="Kumar T.K.A."/>
            <person name="Kuo A."/>
            <person name="LaButti K."/>
            <person name="Larrondo L.F."/>
            <person name="Lindquist E."/>
            <person name="Ling A."/>
            <person name="Lombard V."/>
            <person name="Lucas S."/>
            <person name="Lundell T."/>
            <person name="Martin R."/>
            <person name="McLaughlin D.J."/>
            <person name="Morgenstern I."/>
            <person name="Morin E."/>
            <person name="Murat C."/>
            <person name="Nagy L.G."/>
            <person name="Nolan M."/>
            <person name="Ohm R.A."/>
            <person name="Patyshakuliyeva A."/>
            <person name="Rokas A."/>
            <person name="Ruiz-Duenas F.J."/>
            <person name="Sabat G."/>
            <person name="Salamov A."/>
            <person name="Samejima M."/>
            <person name="Schmutz J."/>
            <person name="Slot J.C."/>
            <person name="St John F."/>
            <person name="Stenlid J."/>
            <person name="Sun H."/>
            <person name="Sun S."/>
            <person name="Syed K."/>
            <person name="Tsang A."/>
            <person name="Wiebenga A."/>
            <person name="Young D."/>
            <person name="Pisabarro A."/>
            <person name="Eastwood D.C."/>
            <person name="Martin F."/>
            <person name="Cullen D."/>
            <person name="Grigoriev I.V."/>
            <person name="Hibbett D.S."/>
        </authorList>
    </citation>
    <scope>NUCLEOTIDE SEQUENCE [LARGE SCALE GENOMIC DNA]</scope>
    <source>
        <strain evidence="2">RWD-64-598 SS2</strain>
    </source>
</reference>
<keyword evidence="2" id="KW-1185">Reference proteome</keyword>
<dbReference type="GeneID" id="19203745"/>
<dbReference type="KEGG" id="cput:CONPUDRAFT_157317"/>
<evidence type="ECO:0000313" key="1">
    <source>
        <dbReference type="EMBL" id="EIW77045.1"/>
    </source>
</evidence>
<dbReference type="Proteomes" id="UP000053558">
    <property type="component" value="Unassembled WGS sequence"/>
</dbReference>
<protein>
    <submittedName>
        <fullName evidence="1">Uncharacterized protein</fullName>
    </submittedName>
</protein>
<dbReference type="Pfam" id="PF12585">
    <property type="entry name" value="DUF3759"/>
    <property type="match status" value="1"/>
</dbReference>
<dbReference type="AlphaFoldDB" id="A0A5M3MEL4"/>
<evidence type="ECO:0000313" key="2">
    <source>
        <dbReference type="Proteomes" id="UP000053558"/>
    </source>
</evidence>
<dbReference type="EMBL" id="JH711584">
    <property type="protein sequence ID" value="EIW77045.1"/>
    <property type="molecule type" value="Genomic_DNA"/>
</dbReference>
<comment type="caution">
    <text evidence="1">The sequence shown here is derived from an EMBL/GenBank/DDBJ whole genome shotgun (WGS) entry which is preliminary data.</text>
</comment>
<dbReference type="InterPro" id="IPR022234">
    <property type="entry name" value="DUF3759"/>
</dbReference>
<proteinExistence type="predicted"/>
<gene>
    <name evidence="1" type="ORF">CONPUDRAFT_157317</name>
</gene>
<accession>A0A5M3MEL4</accession>
<name>A0A5M3MEL4_CONPW</name>
<organism evidence="1 2">
    <name type="scientific">Coniophora puteana (strain RWD-64-598)</name>
    <name type="common">Brown rot fungus</name>
    <dbReference type="NCBI Taxonomy" id="741705"/>
    <lineage>
        <taxon>Eukaryota</taxon>
        <taxon>Fungi</taxon>
        <taxon>Dikarya</taxon>
        <taxon>Basidiomycota</taxon>
        <taxon>Agaricomycotina</taxon>
        <taxon>Agaricomycetes</taxon>
        <taxon>Agaricomycetidae</taxon>
        <taxon>Boletales</taxon>
        <taxon>Coniophorineae</taxon>
        <taxon>Coniophoraceae</taxon>
        <taxon>Coniophora</taxon>
    </lineage>
</organism>